<dbReference type="PANTHER" id="PTHR24104:SF25">
    <property type="entry name" value="PROTEIN LIN-41"/>
    <property type="match status" value="1"/>
</dbReference>
<sequence>MAQSKDGDLSKGSKENLSKYLQKLDVKDKFILDQLKTNNDILHSVDGKVHETKAEIIRTRDALIASVQAESETLIGQLETMAEKNKSSVSAFNTKLQSDHDKIQDTMKTLRAKTEGRTPAYIDKLLKETESKNGTKDHDIVTLSIPKLLPQTEQTTPTIGKLHVEDRIVNLPTPADVKVVKHFRPEVHAAEIRAISPTQMWCGYFGDRSLLLYNIDGQKLNSVTLKFDITGFAVNEKGNFIACDRRTESIKEITLDGQVTTLCKTSSMGICLNHKQQPVVCVLRSLVVYSTDCQNKLRIYKFDNDQEGNHLFVGPQRVSTNGPDYYCVADTKGKKVVTIDVESRLMWTYSGGPGQEEFKPIDVCCDSHMNVIVADTFNNKVHLLTKDGRFIMYITDRIDMEKPWGLSISEDDTLWIGECSDFNWVHVIKYLK</sequence>
<dbReference type="SUPFAM" id="SSF63829">
    <property type="entry name" value="Calcium-dependent phosphotriesterase"/>
    <property type="match status" value="1"/>
</dbReference>
<name>A0AA89C174_PINIB</name>
<gene>
    <name evidence="1" type="ORF">FSP39_009193</name>
</gene>
<comment type="caution">
    <text evidence="1">The sequence shown here is derived from an EMBL/GenBank/DDBJ whole genome shotgun (WGS) entry which is preliminary data.</text>
</comment>
<reference evidence="1" key="1">
    <citation type="submission" date="2019-08" db="EMBL/GenBank/DDBJ databases">
        <title>The improved chromosome-level genome for the pearl oyster Pinctada fucata martensii using PacBio sequencing and Hi-C.</title>
        <authorList>
            <person name="Zheng Z."/>
        </authorList>
    </citation>
    <scope>NUCLEOTIDE SEQUENCE</scope>
    <source>
        <strain evidence="1">ZZ-2019</strain>
        <tissue evidence="1">Adductor muscle</tissue>
    </source>
</reference>
<dbReference type="GO" id="GO:0008270">
    <property type="term" value="F:zinc ion binding"/>
    <property type="evidence" value="ECO:0007669"/>
    <property type="project" value="UniProtKB-KW"/>
</dbReference>
<dbReference type="InterPro" id="IPR050952">
    <property type="entry name" value="TRIM-NHL_E3_ligases"/>
</dbReference>
<dbReference type="Proteomes" id="UP001186944">
    <property type="component" value="Unassembled WGS sequence"/>
</dbReference>
<dbReference type="InterPro" id="IPR011042">
    <property type="entry name" value="6-blade_b-propeller_TolB-like"/>
</dbReference>
<proteinExistence type="predicted"/>
<dbReference type="GO" id="GO:0000209">
    <property type="term" value="P:protein polyubiquitination"/>
    <property type="evidence" value="ECO:0007669"/>
    <property type="project" value="TreeGrafter"/>
</dbReference>
<keyword evidence="2" id="KW-1185">Reference proteome</keyword>
<dbReference type="AlphaFoldDB" id="A0AA89C174"/>
<evidence type="ECO:0008006" key="3">
    <source>
        <dbReference type="Google" id="ProtNLM"/>
    </source>
</evidence>
<dbReference type="EMBL" id="VSWD01000005">
    <property type="protein sequence ID" value="KAK3102151.1"/>
    <property type="molecule type" value="Genomic_DNA"/>
</dbReference>
<organism evidence="1 2">
    <name type="scientific">Pinctada imbricata</name>
    <name type="common">Atlantic pearl-oyster</name>
    <name type="synonym">Pinctada martensii</name>
    <dbReference type="NCBI Taxonomy" id="66713"/>
    <lineage>
        <taxon>Eukaryota</taxon>
        <taxon>Metazoa</taxon>
        <taxon>Spiralia</taxon>
        <taxon>Lophotrochozoa</taxon>
        <taxon>Mollusca</taxon>
        <taxon>Bivalvia</taxon>
        <taxon>Autobranchia</taxon>
        <taxon>Pteriomorphia</taxon>
        <taxon>Pterioida</taxon>
        <taxon>Pterioidea</taxon>
        <taxon>Pteriidae</taxon>
        <taxon>Pinctada</taxon>
    </lineage>
</organism>
<evidence type="ECO:0000313" key="2">
    <source>
        <dbReference type="Proteomes" id="UP001186944"/>
    </source>
</evidence>
<dbReference type="Gene3D" id="2.120.10.30">
    <property type="entry name" value="TolB, C-terminal domain"/>
    <property type="match status" value="1"/>
</dbReference>
<protein>
    <recommendedName>
        <fullName evidence="3">Tripartite motif-containing protein 2</fullName>
    </recommendedName>
</protein>
<evidence type="ECO:0000313" key="1">
    <source>
        <dbReference type="EMBL" id="KAK3102151.1"/>
    </source>
</evidence>
<dbReference type="GO" id="GO:0043161">
    <property type="term" value="P:proteasome-mediated ubiquitin-dependent protein catabolic process"/>
    <property type="evidence" value="ECO:0007669"/>
    <property type="project" value="TreeGrafter"/>
</dbReference>
<dbReference type="GO" id="GO:0061630">
    <property type="term" value="F:ubiquitin protein ligase activity"/>
    <property type="evidence" value="ECO:0007669"/>
    <property type="project" value="TreeGrafter"/>
</dbReference>
<dbReference type="PANTHER" id="PTHR24104">
    <property type="entry name" value="E3 UBIQUITIN-PROTEIN LIGASE NHLRC1-RELATED"/>
    <property type="match status" value="1"/>
</dbReference>
<accession>A0AA89C174</accession>